<dbReference type="AlphaFoldDB" id="A0A4U0H8P2"/>
<reference evidence="2 3" key="1">
    <citation type="submission" date="2019-04" db="EMBL/GenBank/DDBJ databases">
        <title>Sphingobacterium olei sp. nov., isolated from oil-contaminated soil.</title>
        <authorList>
            <person name="Liu B."/>
        </authorList>
    </citation>
    <scope>NUCLEOTIDE SEQUENCE [LARGE SCALE GENOMIC DNA]</scope>
    <source>
        <strain evidence="2 3">Y3L14</strain>
    </source>
</reference>
<keyword evidence="1" id="KW-0472">Membrane</keyword>
<comment type="caution">
    <text evidence="2">The sequence shown here is derived from an EMBL/GenBank/DDBJ whole genome shotgun (WGS) entry which is preliminary data.</text>
</comment>
<accession>A0A4U0H8P2</accession>
<gene>
    <name evidence="2" type="ORF">FAZ19_00055</name>
</gene>
<evidence type="ECO:0000313" key="2">
    <source>
        <dbReference type="EMBL" id="TJY67694.1"/>
    </source>
</evidence>
<keyword evidence="1" id="KW-0812">Transmembrane</keyword>
<keyword evidence="1" id="KW-1133">Transmembrane helix</keyword>
<protein>
    <submittedName>
        <fullName evidence="2">Uncharacterized protein</fullName>
    </submittedName>
</protein>
<evidence type="ECO:0000256" key="1">
    <source>
        <dbReference type="SAM" id="Phobius"/>
    </source>
</evidence>
<proteinExistence type="predicted"/>
<dbReference type="OrthoDB" id="9847085at2"/>
<feature type="transmembrane region" description="Helical" evidence="1">
    <location>
        <begin position="7"/>
        <end position="25"/>
    </location>
</feature>
<name>A0A4U0H8P2_9SPHI</name>
<dbReference type="Proteomes" id="UP000309872">
    <property type="component" value="Unassembled WGS sequence"/>
</dbReference>
<dbReference type="EMBL" id="SUKA01000001">
    <property type="protein sequence ID" value="TJY67694.1"/>
    <property type="molecule type" value="Genomic_DNA"/>
</dbReference>
<keyword evidence="3" id="KW-1185">Reference proteome</keyword>
<evidence type="ECO:0000313" key="3">
    <source>
        <dbReference type="Proteomes" id="UP000309872"/>
    </source>
</evidence>
<organism evidence="2 3">
    <name type="scientific">Sphingobacterium alkalisoli</name>
    <dbReference type="NCBI Taxonomy" id="1874115"/>
    <lineage>
        <taxon>Bacteria</taxon>
        <taxon>Pseudomonadati</taxon>
        <taxon>Bacteroidota</taxon>
        <taxon>Sphingobacteriia</taxon>
        <taxon>Sphingobacteriales</taxon>
        <taxon>Sphingobacteriaceae</taxon>
        <taxon>Sphingobacterium</taxon>
    </lineage>
</organism>
<sequence>MKTSTRILLALSGTILLFMMGLLYLKMRSEIYCCIITFLDSATSGTMFTVNGTCRDDGTIDPWHYYGVNDIESEADHTAK</sequence>
<dbReference type="RefSeq" id="WP_136818561.1">
    <property type="nucleotide sequence ID" value="NZ_BMJX01000001.1"/>
</dbReference>